<keyword evidence="4" id="KW-1185">Reference proteome</keyword>
<evidence type="ECO:0000256" key="2">
    <source>
        <dbReference type="SAM" id="SignalP"/>
    </source>
</evidence>
<evidence type="ECO:0000256" key="1">
    <source>
        <dbReference type="SAM" id="MobiDB-lite"/>
    </source>
</evidence>
<evidence type="ECO:0000313" key="4">
    <source>
        <dbReference type="Proteomes" id="UP000298125"/>
    </source>
</evidence>
<gene>
    <name evidence="3" type="ORF">EHQ49_06190</name>
</gene>
<feature type="compositionally biased region" description="Low complexity" evidence="1">
    <location>
        <begin position="112"/>
        <end position="135"/>
    </location>
</feature>
<organism evidence="3 4">
    <name type="scientific">Leptospira perdikensis</name>
    <dbReference type="NCBI Taxonomy" id="2484948"/>
    <lineage>
        <taxon>Bacteria</taxon>
        <taxon>Pseudomonadati</taxon>
        <taxon>Spirochaetota</taxon>
        <taxon>Spirochaetia</taxon>
        <taxon>Leptospirales</taxon>
        <taxon>Leptospiraceae</taxon>
        <taxon>Leptospira</taxon>
    </lineage>
</organism>
<accession>A0A4R9JJT5</accession>
<keyword evidence="2" id="KW-0732">Signal</keyword>
<name>A0A4R9JJT5_9LEPT</name>
<proteinExistence type="predicted"/>
<dbReference type="AlphaFoldDB" id="A0A4R9JJT5"/>
<feature type="signal peptide" evidence="2">
    <location>
        <begin position="1"/>
        <end position="19"/>
    </location>
</feature>
<dbReference type="Proteomes" id="UP000298125">
    <property type="component" value="Unassembled WGS sequence"/>
</dbReference>
<comment type="caution">
    <text evidence="3">The sequence shown here is derived from an EMBL/GenBank/DDBJ whole genome shotgun (WGS) entry which is preliminary data.</text>
</comment>
<evidence type="ECO:0000313" key="3">
    <source>
        <dbReference type="EMBL" id="TGL45266.1"/>
    </source>
</evidence>
<dbReference type="OrthoDB" id="342161at2"/>
<feature type="region of interest" description="Disordered" evidence="1">
    <location>
        <begin position="112"/>
        <end position="144"/>
    </location>
</feature>
<dbReference type="EMBL" id="RQGA01000003">
    <property type="protein sequence ID" value="TGL45266.1"/>
    <property type="molecule type" value="Genomic_DNA"/>
</dbReference>
<protein>
    <recommendedName>
        <fullName evidence="5">Porin</fullName>
    </recommendedName>
</protein>
<reference evidence="3" key="1">
    <citation type="journal article" date="2019" name="PLoS Negl. Trop. Dis.">
        <title>Revisiting the worldwide diversity of Leptospira species in the environment.</title>
        <authorList>
            <person name="Vincent A.T."/>
            <person name="Schiettekatte O."/>
            <person name="Bourhy P."/>
            <person name="Veyrier F.J."/>
            <person name="Picardeau M."/>
        </authorList>
    </citation>
    <scope>NUCLEOTIDE SEQUENCE [LARGE SCALE GENOMIC DNA]</scope>
    <source>
        <strain evidence="3">201702692</strain>
    </source>
</reference>
<evidence type="ECO:0008006" key="5">
    <source>
        <dbReference type="Google" id="ProtNLM"/>
    </source>
</evidence>
<sequence>MRYPFVVLFLSVLFFYPLASEENLEKDPPQEEPRRTKYFSINPGVTIESVTVDISGRGKNATMTQEGPGKISWMLDVKSADYQITKYFGINLLLHNSNFYLDRQFVSKLPSVDSPSSSTSASDSGSSGSKGSNTNVNQSNRVKDDLDTNIEGTYSMLVPIFYIGNPETMRLGFGLGPARVRMRGNADFQDPGTGIALALANRGNRAEFLNNVSAIQFASGNINPNDDPTLSYLLANLGTGNNLELLGYYFASQGLLRPDLTALSAFSTGRYSAVESMALSSLFRNQVNINANARFAFMFYVETPPFVGLRGRLSFGGPIVKENGYTYEMRTFHIALYMPIEF</sequence>
<feature type="chain" id="PRO_5020476949" description="Porin" evidence="2">
    <location>
        <begin position="20"/>
        <end position="342"/>
    </location>
</feature>